<evidence type="ECO:0000256" key="1">
    <source>
        <dbReference type="ARBA" id="ARBA00000971"/>
    </source>
</evidence>
<keyword evidence="5" id="KW-0413">Isomerase</keyword>
<keyword evidence="3" id="KW-0732">Signal</keyword>
<accession>A0ABW9UAX2</accession>
<dbReference type="PANTHER" id="PTHR47245:SF1">
    <property type="entry name" value="FOLDASE PROTEIN PRSA"/>
    <property type="match status" value="1"/>
</dbReference>
<dbReference type="Proteomes" id="UP000467637">
    <property type="component" value="Unassembled WGS sequence"/>
</dbReference>
<evidence type="ECO:0000313" key="6">
    <source>
        <dbReference type="EMBL" id="MVQ36425.1"/>
    </source>
</evidence>
<organism evidence="6 7">
    <name type="scientific">Paenibacillus anseongense</name>
    <dbReference type="NCBI Taxonomy" id="2682845"/>
    <lineage>
        <taxon>Bacteria</taxon>
        <taxon>Bacillati</taxon>
        <taxon>Bacillota</taxon>
        <taxon>Bacilli</taxon>
        <taxon>Bacillales</taxon>
        <taxon>Paenibacillaceae</taxon>
        <taxon>Paenibacillus</taxon>
    </lineage>
</organism>
<evidence type="ECO:0000256" key="3">
    <source>
        <dbReference type="ARBA" id="ARBA00022729"/>
    </source>
</evidence>
<evidence type="ECO:0000256" key="5">
    <source>
        <dbReference type="ARBA" id="ARBA00023235"/>
    </source>
</evidence>
<protein>
    <recommendedName>
        <fullName evidence="2">peptidylprolyl isomerase</fullName>
        <ecNumber evidence="2">5.2.1.8</ecNumber>
    </recommendedName>
</protein>
<gene>
    <name evidence="6" type="ORF">GON05_17590</name>
</gene>
<dbReference type="PANTHER" id="PTHR47245">
    <property type="entry name" value="PEPTIDYLPROLYL ISOMERASE"/>
    <property type="match status" value="1"/>
</dbReference>
<dbReference type="EC" id="5.2.1.8" evidence="2"/>
<dbReference type="InterPro" id="IPR046357">
    <property type="entry name" value="PPIase_dom_sf"/>
</dbReference>
<name>A0ABW9UAX2_9BACL</name>
<comment type="catalytic activity">
    <reaction evidence="1">
        <text>[protein]-peptidylproline (omega=180) = [protein]-peptidylproline (omega=0)</text>
        <dbReference type="Rhea" id="RHEA:16237"/>
        <dbReference type="Rhea" id="RHEA-COMP:10747"/>
        <dbReference type="Rhea" id="RHEA-COMP:10748"/>
        <dbReference type="ChEBI" id="CHEBI:83833"/>
        <dbReference type="ChEBI" id="CHEBI:83834"/>
        <dbReference type="EC" id="5.2.1.8"/>
    </reaction>
</comment>
<evidence type="ECO:0000256" key="2">
    <source>
        <dbReference type="ARBA" id="ARBA00013194"/>
    </source>
</evidence>
<dbReference type="RefSeq" id="WP_157320402.1">
    <property type="nucleotide sequence ID" value="NZ_WSEM01000016.1"/>
</dbReference>
<keyword evidence="7" id="KW-1185">Reference proteome</keyword>
<reference evidence="6 7" key="1">
    <citation type="submission" date="2019-12" db="EMBL/GenBank/DDBJ databases">
        <authorList>
            <person name="Huq M.A."/>
        </authorList>
    </citation>
    <scope>NUCLEOTIDE SEQUENCE [LARGE SCALE GENOMIC DNA]</scope>
    <source>
        <strain evidence="6 7">MAH-34</strain>
    </source>
</reference>
<evidence type="ECO:0000256" key="4">
    <source>
        <dbReference type="ARBA" id="ARBA00023110"/>
    </source>
</evidence>
<comment type="caution">
    <text evidence="6">The sequence shown here is derived from an EMBL/GenBank/DDBJ whole genome shotgun (WGS) entry which is preliminary data.</text>
</comment>
<keyword evidence="4" id="KW-0697">Rotamase</keyword>
<sequence length="335" mass="37415">MKARKRNVSVQISRIILGLLVLTFCSTSVPAEHIVTPPQAGLEQSEARIVATVNGEPMTLEEYRLAGQLSVSQSGAQIGRKTNELETAIQVKVLQLEGVKQGLLASASFADFHAHLDKENKRRAQAVEENAVIYGPKRYSDQTFYADEFAQLENGLKKMAAQTLDSSDDALQQAYELDLAAYTIQPTIRLKVWKLPISVEAGSDLKRMQALYKEAVSGAKLEAIANQTETAPIQVIDEMINEENKRSFLKYREAVIEQANLLQPGEYSPIFMDQGSYVMIYCDSRVEEGVKAFAKVRDEVYRKLVEQKFQERWDQLRASATVQVNAAELGTQASY</sequence>
<dbReference type="EMBL" id="WSEM01000016">
    <property type="protein sequence ID" value="MVQ36425.1"/>
    <property type="molecule type" value="Genomic_DNA"/>
</dbReference>
<dbReference type="Gene3D" id="1.10.4030.10">
    <property type="entry name" value="Porin chaperone SurA, peptide-binding domain"/>
    <property type="match status" value="1"/>
</dbReference>
<dbReference type="InterPro" id="IPR050245">
    <property type="entry name" value="PrsA_foldase"/>
</dbReference>
<proteinExistence type="predicted"/>
<dbReference type="Gene3D" id="3.10.50.40">
    <property type="match status" value="1"/>
</dbReference>
<evidence type="ECO:0000313" key="7">
    <source>
        <dbReference type="Proteomes" id="UP000467637"/>
    </source>
</evidence>